<dbReference type="Proteomes" id="UP000799436">
    <property type="component" value="Unassembled WGS sequence"/>
</dbReference>
<dbReference type="EMBL" id="ML995815">
    <property type="protein sequence ID" value="KAF2772398.1"/>
    <property type="molecule type" value="Genomic_DNA"/>
</dbReference>
<organism evidence="1 2">
    <name type="scientific">Teratosphaeria nubilosa</name>
    <dbReference type="NCBI Taxonomy" id="161662"/>
    <lineage>
        <taxon>Eukaryota</taxon>
        <taxon>Fungi</taxon>
        <taxon>Dikarya</taxon>
        <taxon>Ascomycota</taxon>
        <taxon>Pezizomycotina</taxon>
        <taxon>Dothideomycetes</taxon>
        <taxon>Dothideomycetidae</taxon>
        <taxon>Mycosphaerellales</taxon>
        <taxon>Teratosphaeriaceae</taxon>
        <taxon>Teratosphaeria</taxon>
    </lineage>
</organism>
<name>A0A6G1LIZ9_9PEZI</name>
<evidence type="ECO:0000313" key="2">
    <source>
        <dbReference type="Proteomes" id="UP000799436"/>
    </source>
</evidence>
<keyword evidence="2" id="KW-1185">Reference proteome</keyword>
<protein>
    <submittedName>
        <fullName evidence="1">Uncharacterized protein</fullName>
    </submittedName>
</protein>
<reference evidence="1" key="1">
    <citation type="journal article" date="2020" name="Stud. Mycol.">
        <title>101 Dothideomycetes genomes: a test case for predicting lifestyles and emergence of pathogens.</title>
        <authorList>
            <person name="Haridas S."/>
            <person name="Albert R."/>
            <person name="Binder M."/>
            <person name="Bloem J."/>
            <person name="Labutti K."/>
            <person name="Salamov A."/>
            <person name="Andreopoulos B."/>
            <person name="Baker S."/>
            <person name="Barry K."/>
            <person name="Bills G."/>
            <person name="Bluhm B."/>
            <person name="Cannon C."/>
            <person name="Castanera R."/>
            <person name="Culley D."/>
            <person name="Daum C."/>
            <person name="Ezra D."/>
            <person name="Gonzalez J."/>
            <person name="Henrissat B."/>
            <person name="Kuo A."/>
            <person name="Liang C."/>
            <person name="Lipzen A."/>
            <person name="Lutzoni F."/>
            <person name="Magnuson J."/>
            <person name="Mondo S."/>
            <person name="Nolan M."/>
            <person name="Ohm R."/>
            <person name="Pangilinan J."/>
            <person name="Park H.-J."/>
            <person name="Ramirez L."/>
            <person name="Alfaro M."/>
            <person name="Sun H."/>
            <person name="Tritt A."/>
            <person name="Yoshinaga Y."/>
            <person name="Zwiers L.-H."/>
            <person name="Turgeon B."/>
            <person name="Goodwin S."/>
            <person name="Spatafora J."/>
            <person name="Crous P."/>
            <person name="Grigoriev I."/>
        </authorList>
    </citation>
    <scope>NUCLEOTIDE SEQUENCE</scope>
    <source>
        <strain evidence="1">CBS 116005</strain>
    </source>
</reference>
<dbReference type="AlphaFoldDB" id="A0A6G1LIZ9"/>
<evidence type="ECO:0000313" key="1">
    <source>
        <dbReference type="EMBL" id="KAF2772398.1"/>
    </source>
</evidence>
<sequence length="120" mass="13705">MQECRYLSSAASSMCFMIRKCHDGRELLPLSLDLIFMTAQYMYFVSYCSRLGECDKVFADASSCNRKTRIYIPLPPHVKLEPLQSSPLIHLLGYLGSFSRYQTYEDASAQLYGAAHDHYA</sequence>
<accession>A0A6G1LIZ9</accession>
<gene>
    <name evidence="1" type="ORF">EJ03DRAFT_203521</name>
</gene>
<proteinExistence type="predicted"/>